<evidence type="ECO:0000313" key="6">
    <source>
        <dbReference type="Proteomes" id="UP000187417"/>
    </source>
</evidence>
<comment type="similarity">
    <text evidence="1">Belongs to the 'phage' integrase family.</text>
</comment>
<evidence type="ECO:0000256" key="1">
    <source>
        <dbReference type="ARBA" id="ARBA00008857"/>
    </source>
</evidence>
<dbReference type="CDD" id="cd01185">
    <property type="entry name" value="INTN1_C_like"/>
    <property type="match status" value="1"/>
</dbReference>
<reference evidence="5 6" key="1">
    <citation type="journal article" date="2016" name="Nat. Biotechnol.">
        <title>Measurement of bacterial replication rates in microbial communities.</title>
        <authorList>
            <person name="Brown C.T."/>
            <person name="Olm M.R."/>
            <person name="Thomas B.C."/>
            <person name="Banfield J.F."/>
        </authorList>
    </citation>
    <scope>NUCLEOTIDE SEQUENCE [LARGE SCALE GENOMIC DNA]</scope>
    <source>
        <strain evidence="5">CAG:67_53_122</strain>
    </source>
</reference>
<evidence type="ECO:0000259" key="4">
    <source>
        <dbReference type="PROSITE" id="PS51898"/>
    </source>
</evidence>
<dbReference type="PROSITE" id="PS51898">
    <property type="entry name" value="TYR_RECOMBINASE"/>
    <property type="match status" value="1"/>
</dbReference>
<feature type="domain" description="Tyr recombinase" evidence="4">
    <location>
        <begin position="225"/>
        <end position="422"/>
    </location>
</feature>
<dbReference type="Gene3D" id="1.10.443.10">
    <property type="entry name" value="Intergrase catalytic core"/>
    <property type="match status" value="1"/>
</dbReference>
<keyword evidence="3" id="KW-0233">DNA recombination</keyword>
<dbReference type="PANTHER" id="PTHR30349:SF64">
    <property type="entry name" value="PROPHAGE INTEGRASE INTD-RELATED"/>
    <property type="match status" value="1"/>
</dbReference>
<evidence type="ECO:0000256" key="2">
    <source>
        <dbReference type="ARBA" id="ARBA00023125"/>
    </source>
</evidence>
<organism evidence="5 6">
    <name type="scientific">Alistipes putredinis</name>
    <dbReference type="NCBI Taxonomy" id="28117"/>
    <lineage>
        <taxon>Bacteria</taxon>
        <taxon>Pseudomonadati</taxon>
        <taxon>Bacteroidota</taxon>
        <taxon>Bacteroidia</taxon>
        <taxon>Bacteroidales</taxon>
        <taxon>Rikenellaceae</taxon>
        <taxon>Alistipes</taxon>
    </lineage>
</organism>
<dbReference type="InterPro" id="IPR011010">
    <property type="entry name" value="DNA_brk_join_enz"/>
</dbReference>
<name>A0A1Q6F2K2_9BACT</name>
<protein>
    <submittedName>
        <fullName evidence="5">Recombinase XerD</fullName>
    </submittedName>
</protein>
<dbReference type="STRING" id="28117.BHV66_10150"/>
<dbReference type="InterPro" id="IPR035386">
    <property type="entry name" value="Arm-DNA-bind_5"/>
</dbReference>
<dbReference type="EMBL" id="MNQH01000045">
    <property type="protein sequence ID" value="OKY93101.1"/>
    <property type="molecule type" value="Genomic_DNA"/>
</dbReference>
<accession>A0A1Q6F2K2</accession>
<dbReference type="PANTHER" id="PTHR30349">
    <property type="entry name" value="PHAGE INTEGRASE-RELATED"/>
    <property type="match status" value="1"/>
</dbReference>
<dbReference type="Pfam" id="PF17293">
    <property type="entry name" value="Arm-DNA-bind_5"/>
    <property type="match status" value="1"/>
</dbReference>
<dbReference type="GO" id="GO:0003677">
    <property type="term" value="F:DNA binding"/>
    <property type="evidence" value="ECO:0007669"/>
    <property type="project" value="UniProtKB-KW"/>
</dbReference>
<dbReference type="InterPro" id="IPR050090">
    <property type="entry name" value="Tyrosine_recombinase_XerCD"/>
</dbReference>
<comment type="caution">
    <text evidence="5">The sequence shown here is derived from an EMBL/GenBank/DDBJ whole genome shotgun (WGS) entry which is preliminary data.</text>
</comment>
<dbReference type="Gene3D" id="1.10.150.130">
    <property type="match status" value="1"/>
</dbReference>
<dbReference type="SUPFAM" id="SSF56349">
    <property type="entry name" value="DNA breaking-rejoining enzymes"/>
    <property type="match status" value="1"/>
</dbReference>
<evidence type="ECO:0000313" key="5">
    <source>
        <dbReference type="EMBL" id="OKY93101.1"/>
    </source>
</evidence>
<dbReference type="AlphaFoldDB" id="A0A1Q6F2K2"/>
<dbReference type="Proteomes" id="UP000187417">
    <property type="component" value="Unassembled WGS sequence"/>
</dbReference>
<dbReference type="Pfam" id="PF13102">
    <property type="entry name" value="Phage_int_SAM_5"/>
    <property type="match status" value="1"/>
</dbReference>
<dbReference type="Pfam" id="PF00589">
    <property type="entry name" value="Phage_integrase"/>
    <property type="match status" value="1"/>
</dbReference>
<sequence>MAYSVRIVLRKYKPNSMGYHILQLCVTKNSSRKRISLKLYVDPAYWDNSAERLTIERNLKGEKQREANKKRIQDNAFLDKVKARAREIIEKFEIDGIDWTLNQFEETFLNPSKQGKFCAYLENHIQTLRDTGHTGNAKCYFETLRLLKYYDGKLSQRLFSDIDLRYVRNFDTFLQKRGCKGNTRKYYFKALRAILNQAKREGVGSEAAYPFVKGGFEIAKLEEATEKRYLPPQDLQKLKDTPAQNPQNEYARQLFLFSYYCYGMSFVDMAYLTTDHIQRLADGNYIVYKRNKIKHQKNATAIRIHITPEIQGLIERLKSASPTVENYLLPIITCSGYTGEKLYNHIRSRYAKYQKYLKSLAEELGIDYHLTSYVSRHTMAMTLQYNKIPREIISQMLGHADLETTNTYLDSFDNKVINEAAKVL</sequence>
<gene>
    <name evidence="5" type="ORF">BHV66_10150</name>
</gene>
<evidence type="ECO:0000256" key="3">
    <source>
        <dbReference type="ARBA" id="ARBA00023172"/>
    </source>
</evidence>
<dbReference type="InterPro" id="IPR013762">
    <property type="entry name" value="Integrase-like_cat_sf"/>
</dbReference>
<dbReference type="InterPro" id="IPR010998">
    <property type="entry name" value="Integrase_recombinase_N"/>
</dbReference>
<dbReference type="RefSeq" id="WP_118406207.1">
    <property type="nucleotide sequence ID" value="NZ_DBFOOH010000100.1"/>
</dbReference>
<keyword evidence="2" id="KW-0238">DNA-binding</keyword>
<dbReference type="InterPro" id="IPR025269">
    <property type="entry name" value="SAM-like_dom"/>
</dbReference>
<dbReference type="GO" id="GO:0006310">
    <property type="term" value="P:DNA recombination"/>
    <property type="evidence" value="ECO:0007669"/>
    <property type="project" value="UniProtKB-KW"/>
</dbReference>
<proteinExistence type="inferred from homology"/>
<dbReference type="InterPro" id="IPR002104">
    <property type="entry name" value="Integrase_catalytic"/>
</dbReference>
<dbReference type="GO" id="GO:0015074">
    <property type="term" value="P:DNA integration"/>
    <property type="evidence" value="ECO:0007669"/>
    <property type="project" value="InterPro"/>
</dbReference>